<protein>
    <recommendedName>
        <fullName evidence="4">BrnA antitoxin of type II toxin-antitoxin system</fullName>
    </recommendedName>
</protein>
<keyword evidence="3" id="KW-1185">Reference proteome</keyword>
<reference evidence="2 3" key="1">
    <citation type="submission" date="2023-08" db="EMBL/GenBank/DDBJ databases">
        <title>Rhodoferax potami sp. nov. and Rhodoferax mekongensis sp. nov., isolated from the Mekong River in Thailand.</title>
        <authorList>
            <person name="Kitikhun S."/>
            <person name="Charoenyingcharoen P."/>
            <person name="Siriarchawattana P."/>
            <person name="Likhitrattanapisal S."/>
            <person name="Nilsakha T."/>
            <person name="Chanpet A."/>
            <person name="Rattanawaree P."/>
            <person name="Ingsriswang S."/>
        </authorList>
    </citation>
    <scope>NUCLEOTIDE SEQUENCE [LARGE SCALE GENOMIC DNA]</scope>
    <source>
        <strain evidence="2 3">TBRC 17660</strain>
    </source>
</reference>
<evidence type="ECO:0008006" key="4">
    <source>
        <dbReference type="Google" id="ProtNLM"/>
    </source>
</evidence>
<evidence type="ECO:0000313" key="2">
    <source>
        <dbReference type="EMBL" id="MDT7518998.1"/>
    </source>
</evidence>
<evidence type="ECO:0000256" key="1">
    <source>
        <dbReference type="SAM" id="MobiDB-lite"/>
    </source>
</evidence>
<name>A0ABU3KNS0_9BURK</name>
<organism evidence="2 3">
    <name type="scientific">Rhodoferax potami</name>
    <dbReference type="NCBI Taxonomy" id="3068338"/>
    <lineage>
        <taxon>Bacteria</taxon>
        <taxon>Pseudomonadati</taxon>
        <taxon>Pseudomonadota</taxon>
        <taxon>Betaproteobacteria</taxon>
        <taxon>Burkholderiales</taxon>
        <taxon>Comamonadaceae</taxon>
        <taxon>Rhodoferax</taxon>
    </lineage>
</organism>
<dbReference type="Proteomes" id="UP001321700">
    <property type="component" value="Unassembled WGS sequence"/>
</dbReference>
<sequence>MTKKIRGTSEAWDERLLGTDARSVATAEPNADRAVDDALGLKLISIRLPGSLIEDFKNIATINGGMGYQTLMRQVLQSFAASELKIIAHDYAEQLQRAKAEEAPAAPATRDRQKKGA</sequence>
<dbReference type="RefSeq" id="WP_313874708.1">
    <property type="nucleotide sequence ID" value="NZ_JAVBIK010000001.1"/>
</dbReference>
<gene>
    <name evidence="2" type="ORF">RAE19_09785</name>
</gene>
<dbReference type="EMBL" id="JAVBIK010000001">
    <property type="protein sequence ID" value="MDT7518998.1"/>
    <property type="molecule type" value="Genomic_DNA"/>
</dbReference>
<proteinExistence type="predicted"/>
<evidence type="ECO:0000313" key="3">
    <source>
        <dbReference type="Proteomes" id="UP001321700"/>
    </source>
</evidence>
<feature type="region of interest" description="Disordered" evidence="1">
    <location>
        <begin position="97"/>
        <end position="117"/>
    </location>
</feature>
<comment type="caution">
    <text evidence="2">The sequence shown here is derived from an EMBL/GenBank/DDBJ whole genome shotgun (WGS) entry which is preliminary data.</text>
</comment>
<accession>A0ABU3KNS0</accession>